<dbReference type="OrthoDB" id="5990449at2759"/>
<feature type="region of interest" description="Disordered" evidence="2">
    <location>
        <begin position="207"/>
        <end position="233"/>
    </location>
</feature>
<evidence type="ECO:0000313" key="5">
    <source>
        <dbReference type="Proteomes" id="UP000694845"/>
    </source>
</evidence>
<dbReference type="Pfam" id="PF10545">
    <property type="entry name" value="MADF_DNA_bdg"/>
    <property type="match status" value="1"/>
</dbReference>
<accession>A0A8B7Z454</accession>
<dbReference type="GeneID" id="110984488"/>
<feature type="region of interest" description="Disordered" evidence="2">
    <location>
        <begin position="289"/>
        <end position="315"/>
    </location>
</feature>
<dbReference type="InterPro" id="IPR006578">
    <property type="entry name" value="MADF-dom"/>
</dbReference>
<sequence>MAADNRNNSHISNYELMETIRKYEAIYNTSGEYHKAGKMLKKDAWAAVADELNLDIAEVQNRYGNIRTVFSRYLKKIRREQAGGVGPGTSRLGDDISIKEGFEYLRWLIPHIRPRNTTGEQEPQESDDGEDPGMWSGDKFIEAGGHPASSRGDVSINMHRLSHVPSASHLTLRASTLPRRSFHAGTSLQFKRHVRPKAAKRPWLAVNGGARKARIEDSRGSGNNGSSNDDDEDMMFCMSLVPKMRRLPEKFKTSAQLRILQVVCDFEGSGSDALPSQLPTQTTVVFPTQAGSWQPPIVALPQPGQTPDTQPTSQQ</sequence>
<keyword evidence="1" id="KW-0539">Nucleus</keyword>
<reference evidence="6" key="1">
    <citation type="submission" date="2025-08" db="UniProtKB">
        <authorList>
            <consortium name="RefSeq"/>
        </authorList>
    </citation>
    <scope>IDENTIFICATION</scope>
</reference>
<dbReference type="InterPro" id="IPR039353">
    <property type="entry name" value="TF_Adf1"/>
</dbReference>
<evidence type="ECO:0000256" key="2">
    <source>
        <dbReference type="SAM" id="MobiDB-lite"/>
    </source>
</evidence>
<dbReference type="KEGG" id="aplc:110984488"/>
<dbReference type="SMART" id="SM00595">
    <property type="entry name" value="MADF"/>
    <property type="match status" value="1"/>
</dbReference>
<protein>
    <submittedName>
        <fullName evidence="6">Uncharacterized protein LOC110984488</fullName>
    </submittedName>
</protein>
<evidence type="ECO:0000313" key="6">
    <source>
        <dbReference type="RefSeq" id="XP_022100414.1"/>
    </source>
</evidence>
<dbReference type="GO" id="GO:0003677">
    <property type="term" value="F:DNA binding"/>
    <property type="evidence" value="ECO:0007669"/>
    <property type="project" value="InterPro"/>
</dbReference>
<feature type="domain" description="MADF" evidence="3">
    <location>
        <begin position="15"/>
        <end position="113"/>
    </location>
</feature>
<dbReference type="PANTHER" id="PTHR12243">
    <property type="entry name" value="MADF DOMAIN TRANSCRIPTION FACTOR"/>
    <property type="match status" value="1"/>
</dbReference>
<dbReference type="PANTHER" id="PTHR12243:SF67">
    <property type="entry name" value="COREPRESSOR OF PANGOLIN, ISOFORM A-RELATED"/>
    <property type="match status" value="1"/>
</dbReference>
<organism evidence="5 6">
    <name type="scientific">Acanthaster planci</name>
    <name type="common">Crown-of-thorns starfish</name>
    <dbReference type="NCBI Taxonomy" id="133434"/>
    <lineage>
        <taxon>Eukaryota</taxon>
        <taxon>Metazoa</taxon>
        <taxon>Echinodermata</taxon>
        <taxon>Eleutherozoa</taxon>
        <taxon>Asterozoa</taxon>
        <taxon>Asteroidea</taxon>
        <taxon>Valvatacea</taxon>
        <taxon>Valvatida</taxon>
        <taxon>Acanthasteridae</taxon>
        <taxon>Acanthaster</taxon>
    </lineage>
</organism>
<evidence type="ECO:0000256" key="1">
    <source>
        <dbReference type="PROSITE-ProRule" id="PRU00371"/>
    </source>
</evidence>
<evidence type="ECO:0000259" key="4">
    <source>
        <dbReference type="PROSITE" id="PS51031"/>
    </source>
</evidence>
<proteinExistence type="predicted"/>
<dbReference type="RefSeq" id="XP_022100414.1">
    <property type="nucleotide sequence ID" value="XM_022244722.1"/>
</dbReference>
<dbReference type="OMA" id="GFEYLRW"/>
<gene>
    <name evidence="6" type="primary">LOC110984488</name>
</gene>
<keyword evidence="5" id="KW-1185">Reference proteome</keyword>
<name>A0A8B7Z454_ACAPL</name>
<dbReference type="PROSITE" id="PS51031">
    <property type="entry name" value="BESS"/>
    <property type="match status" value="1"/>
</dbReference>
<dbReference type="AlphaFoldDB" id="A0A8B7Z454"/>
<evidence type="ECO:0000259" key="3">
    <source>
        <dbReference type="PROSITE" id="PS51029"/>
    </source>
</evidence>
<dbReference type="PROSITE" id="PS51029">
    <property type="entry name" value="MADF"/>
    <property type="match status" value="1"/>
</dbReference>
<comment type="subcellular location">
    <subcellularLocation>
        <location evidence="1">Nucleus</location>
    </subcellularLocation>
</comment>
<dbReference type="Pfam" id="PF02944">
    <property type="entry name" value="BESS"/>
    <property type="match status" value="1"/>
</dbReference>
<dbReference type="Proteomes" id="UP000694845">
    <property type="component" value="Unplaced"/>
</dbReference>
<feature type="compositionally biased region" description="Low complexity" evidence="2">
    <location>
        <begin position="301"/>
        <end position="315"/>
    </location>
</feature>
<dbReference type="InterPro" id="IPR004210">
    <property type="entry name" value="BESS_motif"/>
</dbReference>
<dbReference type="GO" id="GO:0005634">
    <property type="term" value="C:nucleus"/>
    <property type="evidence" value="ECO:0007669"/>
    <property type="project" value="UniProtKB-SubCell"/>
</dbReference>
<feature type="region of interest" description="Disordered" evidence="2">
    <location>
        <begin position="114"/>
        <end position="152"/>
    </location>
</feature>
<feature type="compositionally biased region" description="Acidic residues" evidence="2">
    <location>
        <begin position="122"/>
        <end position="131"/>
    </location>
</feature>
<feature type="domain" description="BESS" evidence="4">
    <location>
        <begin position="230"/>
        <end position="269"/>
    </location>
</feature>